<dbReference type="Pfam" id="PF00550">
    <property type="entry name" value="PP-binding"/>
    <property type="match status" value="1"/>
</dbReference>
<dbReference type="InterPro" id="IPR036736">
    <property type="entry name" value="ACP-like_sf"/>
</dbReference>
<evidence type="ECO:0000256" key="1">
    <source>
        <dbReference type="ARBA" id="ARBA00001957"/>
    </source>
</evidence>
<dbReference type="EMBL" id="CXST01000004">
    <property type="protein sequence ID" value="CTQ46890.1"/>
    <property type="molecule type" value="Genomic_DNA"/>
</dbReference>
<dbReference type="InterPro" id="IPR020806">
    <property type="entry name" value="PKS_PP-bd"/>
</dbReference>
<dbReference type="InterPro" id="IPR009081">
    <property type="entry name" value="PP-bd_ACP"/>
</dbReference>
<organism evidence="5 6">
    <name type="scientific">Roseibium aggregatum</name>
    <dbReference type="NCBI Taxonomy" id="187304"/>
    <lineage>
        <taxon>Bacteria</taxon>
        <taxon>Pseudomonadati</taxon>
        <taxon>Pseudomonadota</taxon>
        <taxon>Alphaproteobacteria</taxon>
        <taxon>Hyphomicrobiales</taxon>
        <taxon>Stappiaceae</taxon>
        <taxon>Roseibium</taxon>
    </lineage>
</organism>
<dbReference type="InterPro" id="IPR023213">
    <property type="entry name" value="CAT-like_dom_sf"/>
</dbReference>
<dbReference type="GO" id="GO:0003824">
    <property type="term" value="F:catalytic activity"/>
    <property type="evidence" value="ECO:0007669"/>
    <property type="project" value="InterPro"/>
</dbReference>
<evidence type="ECO:0000313" key="5">
    <source>
        <dbReference type="EMBL" id="CTQ46890.1"/>
    </source>
</evidence>
<dbReference type="GO" id="GO:0005737">
    <property type="term" value="C:cytoplasm"/>
    <property type="evidence" value="ECO:0007669"/>
    <property type="project" value="TreeGrafter"/>
</dbReference>
<evidence type="ECO:0000256" key="2">
    <source>
        <dbReference type="ARBA" id="ARBA00022450"/>
    </source>
</evidence>
<protein>
    <submittedName>
        <fullName evidence="5">Dimodular nonribosomal peptide synthase</fullName>
    </submittedName>
</protein>
<dbReference type="PROSITE" id="PS50075">
    <property type="entry name" value="CARRIER"/>
    <property type="match status" value="1"/>
</dbReference>
<dbReference type="InterPro" id="IPR006162">
    <property type="entry name" value="Ppantetheine_attach_site"/>
</dbReference>
<dbReference type="Gene3D" id="1.10.1200.10">
    <property type="entry name" value="ACP-like"/>
    <property type="match status" value="1"/>
</dbReference>
<dbReference type="SMART" id="SM00823">
    <property type="entry name" value="PKS_PP"/>
    <property type="match status" value="1"/>
</dbReference>
<dbReference type="GO" id="GO:0031177">
    <property type="term" value="F:phosphopantetheine binding"/>
    <property type="evidence" value="ECO:0007669"/>
    <property type="project" value="InterPro"/>
</dbReference>
<keyword evidence="2" id="KW-0596">Phosphopantetheine</keyword>
<evidence type="ECO:0000256" key="3">
    <source>
        <dbReference type="ARBA" id="ARBA00022553"/>
    </source>
</evidence>
<dbReference type="Proteomes" id="UP000048926">
    <property type="component" value="Unassembled WGS sequence"/>
</dbReference>
<dbReference type="Pfam" id="PF00668">
    <property type="entry name" value="Condensation"/>
    <property type="match status" value="1"/>
</dbReference>
<dbReference type="SUPFAM" id="SSF52777">
    <property type="entry name" value="CoA-dependent acyltransferases"/>
    <property type="match status" value="3"/>
</dbReference>
<dbReference type="RefSeq" id="WP_055661013.1">
    <property type="nucleotide sequence ID" value="NZ_CXST01000004.1"/>
</dbReference>
<dbReference type="InterPro" id="IPR001242">
    <property type="entry name" value="Condensation_dom"/>
</dbReference>
<dbReference type="Gene3D" id="3.30.559.30">
    <property type="entry name" value="Nonribosomal peptide synthetase, condensation domain"/>
    <property type="match status" value="1"/>
</dbReference>
<reference evidence="6" key="1">
    <citation type="submission" date="2015-07" db="EMBL/GenBank/DDBJ databases">
        <authorList>
            <person name="Rodrigo-Torres Lidia"/>
            <person name="Arahal R.David."/>
        </authorList>
    </citation>
    <scope>NUCLEOTIDE SEQUENCE [LARGE SCALE GENOMIC DNA]</scope>
    <source>
        <strain evidence="6">CECT 4801</strain>
    </source>
</reference>
<evidence type="ECO:0000313" key="6">
    <source>
        <dbReference type="Proteomes" id="UP000048926"/>
    </source>
</evidence>
<accession>A0A0M6YDK4</accession>
<dbReference type="PANTHER" id="PTHR45527:SF1">
    <property type="entry name" value="FATTY ACID SYNTHASE"/>
    <property type="match status" value="1"/>
</dbReference>
<gene>
    <name evidence="5" type="primary">dhbF_2</name>
    <name evidence="5" type="ORF">LAL4801_05350</name>
</gene>
<dbReference type="GO" id="GO:0043041">
    <property type="term" value="P:amino acid activation for nonribosomal peptide biosynthetic process"/>
    <property type="evidence" value="ECO:0007669"/>
    <property type="project" value="TreeGrafter"/>
</dbReference>
<sequence>MTGGFDRLLTAIEFERFDAELKSLDGSTQPAVPAGRLPEKGREPHTVTQHQERIWLAQQQDPDKVLRHAQVYRLGGTPDIARLARAVDAMVEALPELAMRYRFSDEGELVKSLSHGPDGTLEITKAENQQEAVSLVLSAQEAHWNSEAEPPFKVLMIFGGQEVILGLLMHRILEEVCSPEDVLRSLAAAYDSKVIAAPAPHQVKHFEPDFPGLAPVTWLRRGEGLADTAVFDFNGTPGLLATGDRLARRFGTLLEPVLNHTQVYSSSDHATLLARVGVRFAHFLCKLGGHERIEAIFPARQTGSLTDHCGGFARSDSFAVSIGRDMAPEEGERQVLSHLNAISRSEKHDNNALAADLPKVWIQRLADPKTIVPTDTLAFDRIPLPTYEARPDFELAVGFDTEGSAILELVTGQRIRRHAGSLVLDLFSEYLRNPENLSITTGKQLLQGESSCVSDAPFHTRQGTSLDVTAIQAAILQEFRDALAVADLTPDDDFFDFGGHSLVATRIIGRLLHDHGIEVRFNDLFGNPTAAGLARHATLVDGAGESAGNRNVEIRNGKASDAATPLALAQMSLWKIYSALGYREIFNLPFALDFLDPVDETVFEAAFGDLMKRHAALRTLYFETEEGDVLQKVVPVDELATYKWFWTSTESAGADRNAEAIYCFDLAKELPVRLRFLTDPETGRQVLSFLFHHLALDEWSVNLMMDELVEAYRARSLGVAPEWPDEPAPFQEFARKQVQSGVNARHLAFWTDMLGDAPRELVLFTNEPKLPDEPATDDCSVAGGWVEMRLESDVSEGLYAIAKENSASLFNVVYGAISAALQALGGLSDLVIGTSAAGRTDPDYFDTIGYFTTVVAHRVRFGDDPTVGTLIGNIKDMINGSMPFTDIPIDLVEDALGMTPGMDHLFDVFIQIHAQNKLNGNLPAPDGGTIAFRQVDPDKHESHLGLQFEVMEEVIDGNRAIRLLMSYQARRYSPAQVDAIRASVMSMFTQFSRGDASNMNISQLART</sequence>
<proteinExistence type="predicted"/>
<dbReference type="GO" id="GO:0044550">
    <property type="term" value="P:secondary metabolite biosynthetic process"/>
    <property type="evidence" value="ECO:0007669"/>
    <property type="project" value="TreeGrafter"/>
</dbReference>
<dbReference type="SUPFAM" id="SSF47336">
    <property type="entry name" value="ACP-like"/>
    <property type="match status" value="1"/>
</dbReference>
<comment type="cofactor">
    <cofactor evidence="1">
        <name>pantetheine 4'-phosphate</name>
        <dbReference type="ChEBI" id="CHEBI:47942"/>
    </cofactor>
</comment>
<dbReference type="Gene3D" id="3.30.559.10">
    <property type="entry name" value="Chloramphenicol acetyltransferase-like domain"/>
    <property type="match status" value="2"/>
</dbReference>
<name>A0A0M6YDK4_9HYPH</name>
<evidence type="ECO:0000259" key="4">
    <source>
        <dbReference type="PROSITE" id="PS50075"/>
    </source>
</evidence>
<keyword evidence="3" id="KW-0597">Phosphoprotein</keyword>
<dbReference type="PANTHER" id="PTHR45527">
    <property type="entry name" value="NONRIBOSOMAL PEPTIDE SYNTHETASE"/>
    <property type="match status" value="1"/>
</dbReference>
<feature type="domain" description="Carrier" evidence="4">
    <location>
        <begin position="466"/>
        <end position="541"/>
    </location>
</feature>
<dbReference type="PROSITE" id="PS00012">
    <property type="entry name" value="PHOSPHOPANTETHEINE"/>
    <property type="match status" value="1"/>
</dbReference>
<dbReference type="AlphaFoldDB" id="A0A0M6YDK4"/>
<keyword evidence="6" id="KW-1185">Reference proteome</keyword>